<dbReference type="PANTHER" id="PTHR35007:SF3">
    <property type="entry name" value="POSSIBLE CONSERVED ALANINE RICH MEMBRANE PROTEIN"/>
    <property type="match status" value="1"/>
</dbReference>
<dbReference type="Gene3D" id="1.20.81.30">
    <property type="entry name" value="Type II secretion system (T2SS), domain F"/>
    <property type="match status" value="1"/>
</dbReference>
<feature type="transmembrane region" description="Helical" evidence="6">
    <location>
        <begin position="134"/>
        <end position="159"/>
    </location>
</feature>
<evidence type="ECO:0000256" key="2">
    <source>
        <dbReference type="ARBA" id="ARBA00022475"/>
    </source>
</evidence>
<keyword evidence="4 6" id="KW-1133">Transmembrane helix</keyword>
<protein>
    <submittedName>
        <fullName evidence="8">Type II secretion system F family protein</fullName>
    </submittedName>
</protein>
<keyword evidence="5 6" id="KW-0472">Membrane</keyword>
<accession>A0ABY8PYZ8</accession>
<evidence type="ECO:0000256" key="6">
    <source>
        <dbReference type="SAM" id="Phobius"/>
    </source>
</evidence>
<evidence type="ECO:0000313" key="9">
    <source>
        <dbReference type="Proteomes" id="UP001244136"/>
    </source>
</evidence>
<keyword evidence="3 6" id="KW-0812">Transmembrane</keyword>
<comment type="subcellular location">
    <subcellularLocation>
        <location evidence="1">Cell membrane</location>
        <topology evidence="1">Multi-pass membrane protein</topology>
    </subcellularLocation>
</comment>
<keyword evidence="9" id="KW-1185">Reference proteome</keyword>
<evidence type="ECO:0000259" key="7">
    <source>
        <dbReference type="Pfam" id="PF00482"/>
    </source>
</evidence>
<gene>
    <name evidence="8" type="ORF">QH948_02310</name>
</gene>
<reference evidence="8 9" key="1">
    <citation type="journal article" date="2008" name="Int. J. Syst. Evol. Microbiol.">
        <title>Tessaracoccus flavescens sp. nov., isolated from marine sediment.</title>
        <authorList>
            <person name="Lee D.W."/>
            <person name="Lee S.D."/>
        </authorList>
    </citation>
    <scope>NUCLEOTIDE SEQUENCE [LARGE SCALE GENOMIC DNA]</scope>
    <source>
        <strain evidence="8 9">T21</strain>
    </source>
</reference>
<keyword evidence="2" id="KW-1003">Cell membrane</keyword>
<dbReference type="Proteomes" id="UP001244136">
    <property type="component" value="Chromosome"/>
</dbReference>
<evidence type="ECO:0000313" key="8">
    <source>
        <dbReference type="EMBL" id="WGT47633.1"/>
    </source>
</evidence>
<dbReference type="Pfam" id="PF00482">
    <property type="entry name" value="T2SSF"/>
    <property type="match status" value="1"/>
</dbReference>
<dbReference type="EMBL" id="CP123967">
    <property type="protein sequence ID" value="WGT47633.1"/>
    <property type="molecule type" value="Genomic_DNA"/>
</dbReference>
<evidence type="ECO:0000256" key="1">
    <source>
        <dbReference type="ARBA" id="ARBA00004651"/>
    </source>
</evidence>
<name>A0ABY8PYZ8_9ACTN</name>
<dbReference type="RefSeq" id="WP_281145346.1">
    <property type="nucleotide sequence ID" value="NZ_CP123967.1"/>
</dbReference>
<feature type="domain" description="Type II secretion system protein GspF" evidence="7">
    <location>
        <begin position="25"/>
        <end position="147"/>
    </location>
</feature>
<proteinExistence type="predicted"/>
<evidence type="ECO:0000256" key="4">
    <source>
        <dbReference type="ARBA" id="ARBA00022989"/>
    </source>
</evidence>
<evidence type="ECO:0000256" key="3">
    <source>
        <dbReference type="ARBA" id="ARBA00022692"/>
    </source>
</evidence>
<sequence length="160" mass="16218">MGDALGRAKGSAGRASRDRGIPEALDLLAACLEAGLPLSAGVAIVGEATPGPTGEALGRVAARFRLGHLGAQAWEAADGHPGWAEVGREMARAERSGISLAPTLRDLAEDARREAADRALAGARRVGVRSVVPLMVCFLPAFVLVGVVPIIAGLLAGLVG</sequence>
<organism evidence="8 9">
    <name type="scientific">Tessaracoccus lacteus</name>
    <dbReference type="NCBI Taxonomy" id="3041766"/>
    <lineage>
        <taxon>Bacteria</taxon>
        <taxon>Bacillati</taxon>
        <taxon>Actinomycetota</taxon>
        <taxon>Actinomycetes</taxon>
        <taxon>Propionibacteriales</taxon>
        <taxon>Propionibacteriaceae</taxon>
        <taxon>Tessaracoccus</taxon>
    </lineage>
</organism>
<dbReference type="PANTHER" id="PTHR35007">
    <property type="entry name" value="INTEGRAL MEMBRANE PROTEIN-RELATED"/>
    <property type="match status" value="1"/>
</dbReference>
<dbReference type="InterPro" id="IPR042094">
    <property type="entry name" value="T2SS_GspF_sf"/>
</dbReference>
<evidence type="ECO:0000256" key="5">
    <source>
        <dbReference type="ARBA" id="ARBA00023136"/>
    </source>
</evidence>
<dbReference type="InterPro" id="IPR018076">
    <property type="entry name" value="T2SS_GspF_dom"/>
</dbReference>